<gene>
    <name evidence="5" type="ORF">LU635_13005</name>
</gene>
<protein>
    <submittedName>
        <fullName evidence="5">Glycoside hydrolase family 43 protein</fullName>
    </submittedName>
</protein>
<dbReference type="Pfam" id="PF04616">
    <property type="entry name" value="Glyco_hydro_43"/>
    <property type="match status" value="1"/>
</dbReference>
<keyword evidence="3 4" id="KW-0326">Glycosidase</keyword>
<dbReference type="Proteomes" id="UP001139344">
    <property type="component" value="Unassembled WGS sequence"/>
</dbReference>
<dbReference type="AlphaFoldDB" id="A0A9X1UY58"/>
<evidence type="ECO:0000313" key="6">
    <source>
        <dbReference type="Proteomes" id="UP001139344"/>
    </source>
</evidence>
<comment type="similarity">
    <text evidence="1 4">Belongs to the glycosyl hydrolase 43 family.</text>
</comment>
<evidence type="ECO:0000256" key="4">
    <source>
        <dbReference type="RuleBase" id="RU361187"/>
    </source>
</evidence>
<dbReference type="PANTHER" id="PTHR22925:SF3">
    <property type="entry name" value="GLYCOSYL HYDROLASE FAMILY PROTEIN 43"/>
    <property type="match status" value="1"/>
</dbReference>
<accession>A0A9X1UY58</accession>
<evidence type="ECO:0000256" key="1">
    <source>
        <dbReference type="ARBA" id="ARBA00009865"/>
    </source>
</evidence>
<dbReference type="PANTHER" id="PTHR22925">
    <property type="entry name" value="GLYCOSYL HYDROLASE 43 FAMILY MEMBER"/>
    <property type="match status" value="1"/>
</dbReference>
<comment type="caution">
    <text evidence="5">The sequence shown here is derived from an EMBL/GenBank/DDBJ whole genome shotgun (WGS) entry which is preliminary data.</text>
</comment>
<dbReference type="EMBL" id="JAJSON010000025">
    <property type="protein sequence ID" value="MCG9972562.1"/>
    <property type="molecule type" value="Genomic_DNA"/>
</dbReference>
<organism evidence="5 6">
    <name type="scientific">Christiangramia crocea</name>
    <dbReference type="NCBI Taxonomy" id="2904124"/>
    <lineage>
        <taxon>Bacteria</taxon>
        <taxon>Pseudomonadati</taxon>
        <taxon>Bacteroidota</taxon>
        <taxon>Flavobacteriia</taxon>
        <taxon>Flavobacteriales</taxon>
        <taxon>Flavobacteriaceae</taxon>
        <taxon>Christiangramia</taxon>
    </lineage>
</organism>
<reference evidence="5" key="1">
    <citation type="submission" date="2021-12" db="EMBL/GenBank/DDBJ databases">
        <title>Description of Gramella crocea sp. nov., a new bacterium isolated from activated sludge.</title>
        <authorList>
            <person name="Zhang X."/>
        </authorList>
    </citation>
    <scope>NUCLEOTIDE SEQUENCE</scope>
    <source>
        <strain evidence="5">YB25</strain>
    </source>
</reference>
<dbReference type="InterPro" id="IPR023296">
    <property type="entry name" value="Glyco_hydro_beta-prop_sf"/>
</dbReference>
<evidence type="ECO:0000256" key="2">
    <source>
        <dbReference type="ARBA" id="ARBA00022801"/>
    </source>
</evidence>
<proteinExistence type="inferred from homology"/>
<dbReference type="CDD" id="cd18825">
    <property type="entry name" value="GH43_CtGH43-like"/>
    <property type="match status" value="1"/>
</dbReference>
<evidence type="ECO:0000256" key="3">
    <source>
        <dbReference type="ARBA" id="ARBA00023295"/>
    </source>
</evidence>
<evidence type="ECO:0000313" key="5">
    <source>
        <dbReference type="EMBL" id="MCG9972562.1"/>
    </source>
</evidence>
<dbReference type="SUPFAM" id="SSF75005">
    <property type="entry name" value="Arabinanase/levansucrase/invertase"/>
    <property type="match status" value="1"/>
</dbReference>
<dbReference type="Gene3D" id="2.115.10.20">
    <property type="entry name" value="Glycosyl hydrolase domain, family 43"/>
    <property type="match status" value="1"/>
</dbReference>
<sequence length="373" mass="43088">MTFLLQGCIMFGQNFAYNSFVPGELWKDNKGTHINAHGGGILFKNDTYFWFGEHKGSTNNAQVGVKVYSSKDLYNWKDEGVALSVSKDPDSEITAGSVMERPKVVFNEKTGKYVMWFHLELKGQGYEAARTGVAVSEHVTGPYQYLKSFRPNAGLWPENFKEDWRQPKPGLDSLRWHSDPWHEALKKGYFVRRDFEKGQMARDMTVFVDDDGTAYHIHSSEENQTLHISELTDDYLDFTGKYVRVQPDGQNEAPAIFKYQDTYYMITSDLTGWRPNAARSFKADSVLGPWKPLGNPVRGTEEDKKRTFSSQSTFILPVQGKNGAFIFMADRWRPEDPIDGRYIWLPVHFEEGKPVLKWYDEWDLDFFDQKENE</sequence>
<dbReference type="GO" id="GO:0004553">
    <property type="term" value="F:hydrolase activity, hydrolyzing O-glycosyl compounds"/>
    <property type="evidence" value="ECO:0007669"/>
    <property type="project" value="InterPro"/>
</dbReference>
<keyword evidence="2 4" id="KW-0378">Hydrolase</keyword>
<dbReference type="GO" id="GO:0005975">
    <property type="term" value="P:carbohydrate metabolic process"/>
    <property type="evidence" value="ECO:0007669"/>
    <property type="project" value="InterPro"/>
</dbReference>
<keyword evidence="6" id="KW-1185">Reference proteome</keyword>
<dbReference type="InterPro" id="IPR006710">
    <property type="entry name" value="Glyco_hydro_43"/>
</dbReference>
<name>A0A9X1UY58_9FLAO</name>